<dbReference type="GO" id="GO:0006784">
    <property type="term" value="P:heme A biosynthetic process"/>
    <property type="evidence" value="ECO:0007669"/>
    <property type="project" value="InterPro"/>
</dbReference>
<feature type="transmembrane region" description="Helical" evidence="12">
    <location>
        <begin position="116"/>
        <end position="134"/>
    </location>
</feature>
<feature type="transmembrane region" description="Helical" evidence="12">
    <location>
        <begin position="251"/>
        <end position="273"/>
    </location>
</feature>
<dbReference type="PANTHER" id="PTHR35457">
    <property type="entry name" value="HEME A SYNTHASE"/>
    <property type="match status" value="1"/>
</dbReference>
<evidence type="ECO:0000256" key="6">
    <source>
        <dbReference type="ARBA" id="ARBA00023002"/>
    </source>
</evidence>
<feature type="transmembrane region" description="Helical" evidence="12">
    <location>
        <begin position="312"/>
        <end position="331"/>
    </location>
</feature>
<evidence type="ECO:0000313" key="14">
    <source>
        <dbReference type="Proteomes" id="UP000257127"/>
    </source>
</evidence>
<evidence type="ECO:0000256" key="3">
    <source>
        <dbReference type="ARBA" id="ARBA00022692"/>
    </source>
</evidence>
<dbReference type="OrthoDB" id="1447144at2"/>
<feature type="transmembrane region" description="Helical" evidence="12">
    <location>
        <begin position="141"/>
        <end position="164"/>
    </location>
</feature>
<feature type="transmembrane region" description="Helical" evidence="12">
    <location>
        <begin position="282"/>
        <end position="300"/>
    </location>
</feature>
<evidence type="ECO:0000256" key="9">
    <source>
        <dbReference type="ARBA" id="ARBA00023136"/>
    </source>
</evidence>
<evidence type="ECO:0000256" key="11">
    <source>
        <dbReference type="ARBA" id="ARBA00023444"/>
    </source>
</evidence>
<keyword evidence="5 12" id="KW-1133">Transmembrane helix</keyword>
<keyword evidence="9 12" id="KW-0472">Membrane</keyword>
<sequence length="337" mass="38762">MKYSKWFVRVNWITLVLIFLVVIAGSFVRITGSGMGCPDWPKCFGQWVPPTDSSALPSDYKLIYSEKRAKKVEKFGNILTSIGMEETAEKIRNDKSILYEQDFNARKTWTEYANRLFGFLAGNGVLLVFLWIMLKYRKRKLVITATLNLVLLVFQAWFGSIVVATNLVPWTITVHLFLALVIIGLQLYLIRLIAPSQQRNIKVSKQFYALVFFIFVVTFFQMFLGTQVREEIDHLTKAGIGREGWSENLGMIFFIHRSSSWLVLILITVMFWISRKSKDLRIIHWAFAMLAIELLSGVILNHFNVPGLVQTAHLLFACVLFGILMMATFRLKTKEIA</sequence>
<keyword evidence="10" id="KW-1015">Disulfide bond</keyword>
<dbReference type="PANTHER" id="PTHR35457:SF1">
    <property type="entry name" value="HEME A SYNTHASE"/>
    <property type="match status" value="1"/>
</dbReference>
<dbReference type="GO" id="GO:0016491">
    <property type="term" value="F:oxidoreductase activity"/>
    <property type="evidence" value="ECO:0007669"/>
    <property type="project" value="UniProtKB-KW"/>
</dbReference>
<dbReference type="InterPro" id="IPR003780">
    <property type="entry name" value="COX15/CtaA_fam"/>
</dbReference>
<organism evidence="13 14">
    <name type="scientific">Brumimicrobium aurantiacum</name>
    <dbReference type="NCBI Taxonomy" id="1737063"/>
    <lineage>
        <taxon>Bacteria</taxon>
        <taxon>Pseudomonadati</taxon>
        <taxon>Bacteroidota</taxon>
        <taxon>Flavobacteriia</taxon>
        <taxon>Flavobacteriales</taxon>
        <taxon>Crocinitomicaceae</taxon>
        <taxon>Brumimicrobium</taxon>
    </lineage>
</organism>
<evidence type="ECO:0000256" key="2">
    <source>
        <dbReference type="ARBA" id="ARBA00022475"/>
    </source>
</evidence>
<accession>A0A3E1EVQ3</accession>
<proteinExistence type="predicted"/>
<keyword evidence="8" id="KW-0350">Heme biosynthesis</keyword>
<feature type="transmembrane region" description="Helical" evidence="12">
    <location>
        <begin position="12"/>
        <end position="32"/>
    </location>
</feature>
<dbReference type="EMBL" id="QURB01000008">
    <property type="protein sequence ID" value="RFC53608.1"/>
    <property type="molecule type" value="Genomic_DNA"/>
</dbReference>
<dbReference type="GO" id="GO:0046872">
    <property type="term" value="F:metal ion binding"/>
    <property type="evidence" value="ECO:0007669"/>
    <property type="project" value="UniProtKB-KW"/>
</dbReference>
<keyword evidence="6" id="KW-0560">Oxidoreductase</keyword>
<dbReference type="AlphaFoldDB" id="A0A3E1EVQ3"/>
<name>A0A3E1EVQ3_9FLAO</name>
<dbReference type="Pfam" id="PF02628">
    <property type="entry name" value="COX15-CtaA"/>
    <property type="match status" value="1"/>
</dbReference>
<evidence type="ECO:0000256" key="5">
    <source>
        <dbReference type="ARBA" id="ARBA00022989"/>
    </source>
</evidence>
<evidence type="ECO:0000256" key="1">
    <source>
        <dbReference type="ARBA" id="ARBA00004141"/>
    </source>
</evidence>
<keyword evidence="3 12" id="KW-0812">Transmembrane</keyword>
<dbReference type="InterPro" id="IPR050450">
    <property type="entry name" value="COX15/CtaA_HemeA_synthase"/>
</dbReference>
<evidence type="ECO:0000256" key="4">
    <source>
        <dbReference type="ARBA" id="ARBA00022723"/>
    </source>
</evidence>
<evidence type="ECO:0000256" key="7">
    <source>
        <dbReference type="ARBA" id="ARBA00023004"/>
    </source>
</evidence>
<dbReference type="Proteomes" id="UP000257127">
    <property type="component" value="Unassembled WGS sequence"/>
</dbReference>
<evidence type="ECO:0000256" key="12">
    <source>
        <dbReference type="SAM" id="Phobius"/>
    </source>
</evidence>
<comment type="pathway">
    <text evidence="11">Porphyrin-containing compound metabolism.</text>
</comment>
<comment type="subcellular location">
    <subcellularLocation>
        <location evidence="1">Membrane</location>
        <topology evidence="1">Multi-pass membrane protein</topology>
    </subcellularLocation>
</comment>
<reference evidence="13 14" key="1">
    <citation type="submission" date="2018-08" db="EMBL/GenBank/DDBJ databases">
        <title>The draft genome squence of Brumimicrobium sp. N62.</title>
        <authorList>
            <person name="Du Z.-J."/>
            <person name="Luo H.-R."/>
        </authorList>
    </citation>
    <scope>NUCLEOTIDE SEQUENCE [LARGE SCALE GENOMIC DNA]</scope>
    <source>
        <strain evidence="13 14">N62</strain>
    </source>
</reference>
<keyword evidence="14" id="KW-1185">Reference proteome</keyword>
<keyword evidence="7" id="KW-0408">Iron</keyword>
<dbReference type="RefSeq" id="WP_116881667.1">
    <property type="nucleotide sequence ID" value="NZ_QURB01000008.1"/>
</dbReference>
<dbReference type="GO" id="GO:0016020">
    <property type="term" value="C:membrane"/>
    <property type="evidence" value="ECO:0007669"/>
    <property type="project" value="UniProtKB-SubCell"/>
</dbReference>
<evidence type="ECO:0000313" key="13">
    <source>
        <dbReference type="EMBL" id="RFC53608.1"/>
    </source>
</evidence>
<protein>
    <submittedName>
        <fullName evidence="13">Heme A synthase</fullName>
    </submittedName>
</protein>
<evidence type="ECO:0000256" key="8">
    <source>
        <dbReference type="ARBA" id="ARBA00023133"/>
    </source>
</evidence>
<comment type="caution">
    <text evidence="13">The sequence shown here is derived from an EMBL/GenBank/DDBJ whole genome shotgun (WGS) entry which is preliminary data.</text>
</comment>
<gene>
    <name evidence="13" type="ORF">DXU93_12645</name>
</gene>
<feature type="transmembrane region" description="Helical" evidence="12">
    <location>
        <begin position="170"/>
        <end position="194"/>
    </location>
</feature>
<feature type="transmembrane region" description="Helical" evidence="12">
    <location>
        <begin position="206"/>
        <end position="224"/>
    </location>
</feature>
<keyword evidence="4" id="KW-0479">Metal-binding</keyword>
<evidence type="ECO:0000256" key="10">
    <source>
        <dbReference type="ARBA" id="ARBA00023157"/>
    </source>
</evidence>
<keyword evidence="2" id="KW-1003">Cell membrane</keyword>